<dbReference type="EMBL" id="CAJMXA010001478">
    <property type="protein sequence ID" value="CAE6461490.1"/>
    <property type="molecule type" value="Genomic_DNA"/>
</dbReference>
<dbReference type="AlphaFoldDB" id="A0A8H3GM86"/>
<dbReference type="InterPro" id="IPR057678">
    <property type="entry name" value="DUF7918"/>
</dbReference>
<comment type="caution">
    <text evidence="2">The sequence shown here is derived from an EMBL/GenBank/DDBJ whole genome shotgun (WGS) entry which is preliminary data.</text>
</comment>
<evidence type="ECO:0000313" key="2">
    <source>
        <dbReference type="EMBL" id="CAE6461490.1"/>
    </source>
</evidence>
<name>A0A8H3GM86_9AGAM</name>
<dbReference type="Pfam" id="PF25534">
    <property type="entry name" value="DUF7918"/>
    <property type="match status" value="1"/>
</dbReference>
<reference evidence="2" key="1">
    <citation type="submission" date="2021-01" db="EMBL/GenBank/DDBJ databases">
        <authorList>
            <person name="Kaushik A."/>
        </authorList>
    </citation>
    <scope>NUCLEOTIDE SEQUENCE</scope>
    <source>
        <strain evidence="2">AG6-10EEA</strain>
    </source>
</reference>
<evidence type="ECO:0000259" key="1">
    <source>
        <dbReference type="Pfam" id="PF25534"/>
    </source>
</evidence>
<protein>
    <recommendedName>
        <fullName evidence="1">DUF7918 domain-containing protein</fullName>
    </recommendedName>
</protein>
<organism evidence="2 3">
    <name type="scientific">Rhizoctonia solani</name>
    <dbReference type="NCBI Taxonomy" id="456999"/>
    <lineage>
        <taxon>Eukaryota</taxon>
        <taxon>Fungi</taxon>
        <taxon>Dikarya</taxon>
        <taxon>Basidiomycota</taxon>
        <taxon>Agaricomycotina</taxon>
        <taxon>Agaricomycetes</taxon>
        <taxon>Cantharellales</taxon>
        <taxon>Ceratobasidiaceae</taxon>
        <taxon>Rhizoctonia</taxon>
    </lineage>
</organism>
<accession>A0A8H3GM86</accession>
<evidence type="ECO:0000313" key="3">
    <source>
        <dbReference type="Proteomes" id="UP000663853"/>
    </source>
</evidence>
<gene>
    <name evidence="2" type="ORF">RDB_LOCUS62359</name>
</gene>
<feature type="domain" description="DUF7918" evidence="1">
    <location>
        <begin position="27"/>
        <end position="235"/>
    </location>
</feature>
<dbReference type="Proteomes" id="UP000663853">
    <property type="component" value="Unassembled WGS sequence"/>
</dbReference>
<proteinExistence type="predicted"/>
<sequence length="248" mass="28073">MEAILDQHRMTVLVGNGEEGNMLAILPAYHYDDTLDNRSEFTKQCWIPAKPETNFCIRYCWNGAASTALKKKAGLFCTLYIDELIVERAYLPLKGINKTGKNREWEISGKYYRGPDGPVERPFTFTETPIDDDADVLDTSKRGTIRVVLHWATPDPDVEHSRDLSKEAADTLALELETAVSSDNYRFQACVGLGVPEPSGVKENNMKVRPIDNKKYTFIFHYAHPDWLVNEGIIPPMVLSNFRTQANT</sequence>